<organism evidence="1">
    <name type="scientific">Tanacetum cinerariifolium</name>
    <name type="common">Dalmatian daisy</name>
    <name type="synonym">Chrysanthemum cinerariifolium</name>
    <dbReference type="NCBI Taxonomy" id="118510"/>
    <lineage>
        <taxon>Eukaryota</taxon>
        <taxon>Viridiplantae</taxon>
        <taxon>Streptophyta</taxon>
        <taxon>Embryophyta</taxon>
        <taxon>Tracheophyta</taxon>
        <taxon>Spermatophyta</taxon>
        <taxon>Magnoliopsida</taxon>
        <taxon>eudicotyledons</taxon>
        <taxon>Gunneridae</taxon>
        <taxon>Pentapetalae</taxon>
        <taxon>asterids</taxon>
        <taxon>campanulids</taxon>
        <taxon>Asterales</taxon>
        <taxon>Asteraceae</taxon>
        <taxon>Asteroideae</taxon>
        <taxon>Anthemideae</taxon>
        <taxon>Anthemidinae</taxon>
        <taxon>Tanacetum</taxon>
    </lineage>
</organism>
<protein>
    <submittedName>
        <fullName evidence="1">Avr9 elicitor response protein</fullName>
    </submittedName>
</protein>
<proteinExistence type="predicted"/>
<name>A0A6L2KMR2_TANCI</name>
<dbReference type="AlphaFoldDB" id="A0A6L2KMR2"/>
<evidence type="ECO:0000313" key="1">
    <source>
        <dbReference type="EMBL" id="GEU50803.1"/>
    </source>
</evidence>
<comment type="caution">
    <text evidence="1">The sequence shown here is derived from an EMBL/GenBank/DDBJ whole genome shotgun (WGS) entry which is preliminary data.</text>
</comment>
<dbReference type="EMBL" id="BKCJ010002769">
    <property type="protein sequence ID" value="GEU50803.1"/>
    <property type="molecule type" value="Genomic_DNA"/>
</dbReference>
<gene>
    <name evidence="1" type="ORF">Tci_022781</name>
</gene>
<accession>A0A6L2KMR2</accession>
<sequence>MNMMKMKQEWKNVLKAASKHLPSAKKDLGNTTVLNDASWLGSSVARERFHDDRYDCLFRQSRSVDTRGCTHIHVLGDSAQMLGFSCLNGPTENILRGWINCKVTHPDVDIVSVLRPSENVLSWPASHLRVGSYTKQSDLMTSCTSKDIPLALPWERTLRLDSDVRFLIGIRRVFMSNLPRNNCQTSPIQLFIWVWAPVDSNGRQEHEIKIVSHDDCLKNKVLRR</sequence>
<reference evidence="1" key="1">
    <citation type="journal article" date="2019" name="Sci. Rep.">
        <title>Draft genome of Tanacetum cinerariifolium, the natural source of mosquito coil.</title>
        <authorList>
            <person name="Yamashiro T."/>
            <person name="Shiraishi A."/>
            <person name="Satake H."/>
            <person name="Nakayama K."/>
        </authorList>
    </citation>
    <scope>NUCLEOTIDE SEQUENCE</scope>
</reference>